<dbReference type="AlphaFoldDB" id="A0A1L7WWY8"/>
<name>A0A1L7WWY8_9HELO</name>
<sequence length="232" mass="25258">MTIAPARLQATATATTQGVRDGFEEQATFISEVVLVHRPTIADMLRGGSKGKLAGYDERASYSANQLATSIHAASATPSASTSTSPTKVATEIAPILDEYVEVSESTPSEPSPYTNKHYALLELKCSYPISSIGKAMGVTYDPTRYFAACEPKNSSEKSVLAPDSKVKGRVWAEISEFELQSIFKSSSNAFSRDEVLEQQSRGVHLPNWKRAGEGMESGGVERLWCEEHKCW</sequence>
<protein>
    <submittedName>
        <fullName evidence="1">Uncharacterized protein</fullName>
    </submittedName>
</protein>
<proteinExistence type="predicted"/>
<reference evidence="1 2" key="1">
    <citation type="submission" date="2016-03" db="EMBL/GenBank/DDBJ databases">
        <authorList>
            <person name="Ploux O."/>
        </authorList>
    </citation>
    <scope>NUCLEOTIDE SEQUENCE [LARGE SCALE GENOMIC DNA]</scope>
    <source>
        <strain evidence="1 2">UAMH 11012</strain>
    </source>
</reference>
<dbReference type="OrthoDB" id="3564559at2759"/>
<organism evidence="1 2">
    <name type="scientific">Phialocephala subalpina</name>
    <dbReference type="NCBI Taxonomy" id="576137"/>
    <lineage>
        <taxon>Eukaryota</taxon>
        <taxon>Fungi</taxon>
        <taxon>Dikarya</taxon>
        <taxon>Ascomycota</taxon>
        <taxon>Pezizomycotina</taxon>
        <taxon>Leotiomycetes</taxon>
        <taxon>Helotiales</taxon>
        <taxon>Mollisiaceae</taxon>
        <taxon>Phialocephala</taxon>
        <taxon>Phialocephala fortinii species complex</taxon>
    </lineage>
</organism>
<gene>
    <name evidence="1" type="ORF">PAC_07158</name>
</gene>
<dbReference type="Proteomes" id="UP000184330">
    <property type="component" value="Unassembled WGS sequence"/>
</dbReference>
<accession>A0A1L7WWY8</accession>
<dbReference type="EMBL" id="FJOG01000009">
    <property type="protein sequence ID" value="CZR57269.1"/>
    <property type="molecule type" value="Genomic_DNA"/>
</dbReference>
<keyword evidence="2" id="KW-1185">Reference proteome</keyword>
<evidence type="ECO:0000313" key="2">
    <source>
        <dbReference type="Proteomes" id="UP000184330"/>
    </source>
</evidence>
<evidence type="ECO:0000313" key="1">
    <source>
        <dbReference type="EMBL" id="CZR57269.1"/>
    </source>
</evidence>